<accession>A0A251U6X9</accession>
<gene>
    <name evidence="1" type="ORF">HannXRQ_Chr08g0225001</name>
</gene>
<keyword evidence="2" id="KW-1185">Reference proteome</keyword>
<reference evidence="2" key="1">
    <citation type="journal article" date="2017" name="Nature">
        <title>The sunflower genome provides insights into oil metabolism, flowering and Asterid evolution.</title>
        <authorList>
            <person name="Badouin H."/>
            <person name="Gouzy J."/>
            <person name="Grassa C.J."/>
            <person name="Murat F."/>
            <person name="Staton S.E."/>
            <person name="Cottret L."/>
            <person name="Lelandais-Briere C."/>
            <person name="Owens G.L."/>
            <person name="Carrere S."/>
            <person name="Mayjonade B."/>
            <person name="Legrand L."/>
            <person name="Gill N."/>
            <person name="Kane N.C."/>
            <person name="Bowers J.E."/>
            <person name="Hubner S."/>
            <person name="Bellec A."/>
            <person name="Berard A."/>
            <person name="Berges H."/>
            <person name="Blanchet N."/>
            <person name="Boniface M.C."/>
            <person name="Brunel D."/>
            <person name="Catrice O."/>
            <person name="Chaidir N."/>
            <person name="Claudel C."/>
            <person name="Donnadieu C."/>
            <person name="Faraut T."/>
            <person name="Fievet G."/>
            <person name="Helmstetter N."/>
            <person name="King M."/>
            <person name="Knapp S.J."/>
            <person name="Lai Z."/>
            <person name="Le Paslier M.C."/>
            <person name="Lippi Y."/>
            <person name="Lorenzon L."/>
            <person name="Mandel J.R."/>
            <person name="Marage G."/>
            <person name="Marchand G."/>
            <person name="Marquand E."/>
            <person name="Bret-Mestries E."/>
            <person name="Morien E."/>
            <person name="Nambeesan S."/>
            <person name="Nguyen T."/>
            <person name="Pegot-Espagnet P."/>
            <person name="Pouilly N."/>
            <person name="Raftis F."/>
            <person name="Sallet E."/>
            <person name="Schiex T."/>
            <person name="Thomas J."/>
            <person name="Vandecasteele C."/>
            <person name="Vares D."/>
            <person name="Vear F."/>
            <person name="Vautrin S."/>
            <person name="Crespi M."/>
            <person name="Mangin B."/>
            <person name="Burke J.M."/>
            <person name="Salse J."/>
            <person name="Munos S."/>
            <person name="Vincourt P."/>
            <person name="Rieseberg L.H."/>
            <person name="Langlade N.B."/>
        </authorList>
    </citation>
    <scope>NUCLEOTIDE SEQUENCE [LARGE SCALE GENOMIC DNA]</scope>
    <source>
        <strain evidence="2">cv. SF193</strain>
    </source>
</reference>
<dbReference type="AlphaFoldDB" id="A0A251U6X9"/>
<dbReference type="Proteomes" id="UP000215914">
    <property type="component" value="Chromosome 8"/>
</dbReference>
<protein>
    <submittedName>
        <fullName evidence="1">Uncharacterized protein</fullName>
    </submittedName>
</protein>
<evidence type="ECO:0000313" key="2">
    <source>
        <dbReference type="Proteomes" id="UP000215914"/>
    </source>
</evidence>
<organism evidence="1 2">
    <name type="scientific">Helianthus annuus</name>
    <name type="common">Common sunflower</name>
    <dbReference type="NCBI Taxonomy" id="4232"/>
    <lineage>
        <taxon>Eukaryota</taxon>
        <taxon>Viridiplantae</taxon>
        <taxon>Streptophyta</taxon>
        <taxon>Embryophyta</taxon>
        <taxon>Tracheophyta</taxon>
        <taxon>Spermatophyta</taxon>
        <taxon>Magnoliopsida</taxon>
        <taxon>eudicotyledons</taxon>
        <taxon>Gunneridae</taxon>
        <taxon>Pentapetalae</taxon>
        <taxon>asterids</taxon>
        <taxon>campanulids</taxon>
        <taxon>Asterales</taxon>
        <taxon>Asteraceae</taxon>
        <taxon>Asteroideae</taxon>
        <taxon>Heliantheae alliance</taxon>
        <taxon>Heliantheae</taxon>
        <taxon>Helianthus</taxon>
    </lineage>
</organism>
<dbReference type="InParanoid" id="A0A251U6X9"/>
<name>A0A251U6X9_HELAN</name>
<proteinExistence type="predicted"/>
<sequence>MQNYTDFSYGNDEDNKLWSSFIHQSNGGMCNEFNTPLYSSIFSITPLVPE</sequence>
<dbReference type="EMBL" id="CM007897">
    <property type="protein sequence ID" value="OTG18616.1"/>
    <property type="molecule type" value="Genomic_DNA"/>
</dbReference>
<evidence type="ECO:0000313" key="1">
    <source>
        <dbReference type="EMBL" id="OTG18616.1"/>
    </source>
</evidence>